<protein>
    <recommendedName>
        <fullName evidence="3">UBA domain-containing protein</fullName>
    </recommendedName>
</protein>
<feature type="domain" description="UBA" evidence="3">
    <location>
        <begin position="1"/>
        <end position="40"/>
    </location>
</feature>
<dbReference type="SMART" id="SM00165">
    <property type="entry name" value="UBA"/>
    <property type="match status" value="1"/>
</dbReference>
<keyword evidence="5" id="KW-1185">Reference proteome</keyword>
<reference evidence="4" key="2">
    <citation type="submission" date="2021-01" db="EMBL/GenBank/DDBJ databases">
        <authorList>
            <person name="Schikora-Tamarit M.A."/>
        </authorList>
    </citation>
    <scope>NUCLEOTIDE SEQUENCE</scope>
    <source>
        <strain evidence="4">CBS6341</strain>
    </source>
</reference>
<dbReference type="Pfam" id="PF00627">
    <property type="entry name" value="UBA"/>
    <property type="match status" value="1"/>
</dbReference>
<gene>
    <name evidence="4" type="ORF">WICMUC_005715</name>
</gene>
<dbReference type="OrthoDB" id="4489171at2759"/>
<dbReference type="GO" id="GO:0005634">
    <property type="term" value="C:nucleus"/>
    <property type="evidence" value="ECO:0007669"/>
    <property type="project" value="TreeGrafter"/>
</dbReference>
<dbReference type="PANTHER" id="PTHR39597">
    <property type="entry name" value="UBA DOMAIN-CONTAINING PROTEIN RUP1"/>
    <property type="match status" value="1"/>
</dbReference>
<dbReference type="GO" id="GO:0005829">
    <property type="term" value="C:cytosol"/>
    <property type="evidence" value="ECO:0007669"/>
    <property type="project" value="TreeGrafter"/>
</dbReference>
<feature type="coiled-coil region" evidence="1">
    <location>
        <begin position="423"/>
        <end position="454"/>
    </location>
</feature>
<dbReference type="EMBL" id="JAEUBF010001467">
    <property type="protein sequence ID" value="KAH3666351.1"/>
    <property type="molecule type" value="Genomic_DNA"/>
</dbReference>
<dbReference type="CDD" id="cd14297">
    <property type="entry name" value="UBA2_spUBP14_like"/>
    <property type="match status" value="1"/>
</dbReference>
<dbReference type="Proteomes" id="UP000769528">
    <property type="component" value="Unassembled WGS sequence"/>
</dbReference>
<accession>A0A9P8T5W1</accession>
<dbReference type="InterPro" id="IPR055335">
    <property type="entry name" value="Ucp6/RUP1"/>
</dbReference>
<keyword evidence="1" id="KW-0175">Coiled coil</keyword>
<dbReference type="GO" id="GO:0016579">
    <property type="term" value="P:protein deubiquitination"/>
    <property type="evidence" value="ECO:0007669"/>
    <property type="project" value="TreeGrafter"/>
</dbReference>
<reference evidence="4" key="1">
    <citation type="journal article" date="2021" name="Open Biol.">
        <title>Shared evolutionary footprints suggest mitochondrial oxidative damage underlies multiple complex I losses in fungi.</title>
        <authorList>
            <person name="Schikora-Tamarit M.A."/>
            <person name="Marcet-Houben M."/>
            <person name="Nosek J."/>
            <person name="Gabaldon T."/>
        </authorList>
    </citation>
    <scope>NUCLEOTIDE SEQUENCE</scope>
    <source>
        <strain evidence="4">CBS6341</strain>
    </source>
</reference>
<evidence type="ECO:0000256" key="2">
    <source>
        <dbReference type="SAM" id="MobiDB-lite"/>
    </source>
</evidence>
<comment type="caution">
    <text evidence="4">The sequence shown here is derived from an EMBL/GenBank/DDBJ whole genome shotgun (WGS) entry which is preliminary data.</text>
</comment>
<feature type="region of interest" description="Disordered" evidence="2">
    <location>
        <begin position="90"/>
        <end position="116"/>
    </location>
</feature>
<sequence length="657" mass="76448">MDSSKISQLTDMGIAESDAIAALEYTQGNVEQALDFIFNPPQLPTSDYGQNKENQYTEIEQGILDQIPPPLPSRETIKNDDYIRGINNDDFIVAEDEDEDEDDDEEEDEDEDEEVAEKEYHYYSVYNDTSRFKSLNRETPSVLMPINNGYLESYLNSIISILYEIPEIKKLILSYQFKDYGYSKNWFKGELIQLDVGDSQVFQKGQTGIKEHHDLRFLLELQRIFVFLDNKQSSRGFASVKALIKTLPVEMFSNSDQITEVLSDFLNILKSQIALSNNLKGLDIFNNITIDITDERERDFAVFHFDFEDIKDDIYKTLNSLLWSENLYQSMKKFSSTLFFTIEPSDGYIRNAKRGFVLDEEIFPEIYHVDNLDLVNKLYDEYEKLVEKRHIINKERMKFKSFEGKDVSNFLSTSVNFLKNEKLESLENELKSIKDHADDKKDQFIKEIEEIEEKLAIFNPNNTETLLTRLKEKKRDNLTTYLLTGVIFSPSIFVNLKKINNELRWFSTKFENSANFDVQEVSLEEITQEFYKVSKGHQLGSAMLLVYTEEQKFMEDVSIEYNDGLKEFIKKDEEELNKLQDQELIDLSDSIEIELSEEKNLSGSLIELNNVEQSNQSDSLDIDKDNLIPQDVKDEIELTTIADDFNSIEEIPGTEKE</sequence>
<dbReference type="PROSITE" id="PS50030">
    <property type="entry name" value="UBA"/>
    <property type="match status" value="1"/>
</dbReference>
<evidence type="ECO:0000256" key="1">
    <source>
        <dbReference type="SAM" id="Coils"/>
    </source>
</evidence>
<organism evidence="4 5">
    <name type="scientific">Wickerhamomyces mucosus</name>
    <dbReference type="NCBI Taxonomy" id="1378264"/>
    <lineage>
        <taxon>Eukaryota</taxon>
        <taxon>Fungi</taxon>
        <taxon>Dikarya</taxon>
        <taxon>Ascomycota</taxon>
        <taxon>Saccharomycotina</taxon>
        <taxon>Saccharomycetes</taxon>
        <taxon>Phaffomycetales</taxon>
        <taxon>Wickerhamomycetaceae</taxon>
        <taxon>Wickerhamomyces</taxon>
    </lineage>
</organism>
<name>A0A9P8T5W1_9ASCO</name>
<dbReference type="AlphaFoldDB" id="A0A9P8T5W1"/>
<dbReference type="SUPFAM" id="SSF46934">
    <property type="entry name" value="UBA-like"/>
    <property type="match status" value="1"/>
</dbReference>
<dbReference type="PANTHER" id="PTHR39597:SF1">
    <property type="entry name" value="UBA DOMAIN-CONTAINING PROTEIN RUP1"/>
    <property type="match status" value="1"/>
</dbReference>
<dbReference type="InterPro" id="IPR015940">
    <property type="entry name" value="UBA"/>
</dbReference>
<feature type="compositionally biased region" description="Acidic residues" evidence="2">
    <location>
        <begin position="92"/>
        <end position="116"/>
    </location>
</feature>
<evidence type="ECO:0000259" key="3">
    <source>
        <dbReference type="PROSITE" id="PS50030"/>
    </source>
</evidence>
<proteinExistence type="predicted"/>
<dbReference type="InterPro" id="IPR009060">
    <property type="entry name" value="UBA-like_sf"/>
</dbReference>
<dbReference type="Gene3D" id="1.10.8.10">
    <property type="entry name" value="DNA helicase RuvA subunit, C-terminal domain"/>
    <property type="match status" value="1"/>
</dbReference>
<evidence type="ECO:0000313" key="4">
    <source>
        <dbReference type="EMBL" id="KAH3666351.1"/>
    </source>
</evidence>
<evidence type="ECO:0000313" key="5">
    <source>
        <dbReference type="Proteomes" id="UP000769528"/>
    </source>
</evidence>